<dbReference type="PROSITE" id="PS50893">
    <property type="entry name" value="ABC_TRANSPORTER_2"/>
    <property type="match status" value="2"/>
</dbReference>
<reference evidence="5 6" key="1">
    <citation type="submission" date="2021-02" db="EMBL/GenBank/DDBJ databases">
        <authorList>
            <person name="Park J.-S."/>
        </authorList>
    </citation>
    <scope>NUCLEOTIDE SEQUENCE [LARGE SCALE GENOMIC DNA]</scope>
    <source>
        <strain evidence="5 6">188UL20-2</strain>
    </source>
</reference>
<organism evidence="5 6">
    <name type="scientific">Vibrio ulleungensis</name>
    <dbReference type="NCBI Taxonomy" id="2807619"/>
    <lineage>
        <taxon>Bacteria</taxon>
        <taxon>Pseudomonadati</taxon>
        <taxon>Pseudomonadota</taxon>
        <taxon>Gammaproteobacteria</taxon>
        <taxon>Vibrionales</taxon>
        <taxon>Vibrionaceae</taxon>
        <taxon>Vibrio</taxon>
    </lineage>
</organism>
<protein>
    <submittedName>
        <fullName evidence="5">ABC-F family ATP-binding cassette domain-containing protein</fullName>
    </submittedName>
</protein>
<dbReference type="Proteomes" id="UP000809621">
    <property type="component" value="Unassembled WGS sequence"/>
</dbReference>
<evidence type="ECO:0000256" key="1">
    <source>
        <dbReference type="ARBA" id="ARBA00022737"/>
    </source>
</evidence>
<dbReference type="SMART" id="SM00382">
    <property type="entry name" value="AAA"/>
    <property type="match status" value="2"/>
</dbReference>
<accession>A0ABS2HDL5</accession>
<dbReference type="Pfam" id="PF00005">
    <property type="entry name" value="ABC_tran"/>
    <property type="match status" value="2"/>
</dbReference>
<dbReference type="PANTHER" id="PTHR19211:SF14">
    <property type="entry name" value="ATP-BINDING CASSETTE SUB-FAMILY F MEMBER 1"/>
    <property type="match status" value="1"/>
</dbReference>
<dbReference type="Gene3D" id="3.40.50.300">
    <property type="entry name" value="P-loop containing nucleotide triphosphate hydrolases"/>
    <property type="match status" value="2"/>
</dbReference>
<dbReference type="InterPro" id="IPR003593">
    <property type="entry name" value="AAA+_ATPase"/>
</dbReference>
<gene>
    <name evidence="5" type="ORF">JQC93_01615</name>
</gene>
<dbReference type="PANTHER" id="PTHR19211">
    <property type="entry name" value="ATP-BINDING TRANSPORT PROTEIN-RELATED"/>
    <property type="match status" value="1"/>
</dbReference>
<proteinExistence type="predicted"/>
<feature type="domain" description="ABC transporter" evidence="4">
    <location>
        <begin position="5"/>
        <end position="218"/>
    </location>
</feature>
<evidence type="ECO:0000313" key="6">
    <source>
        <dbReference type="Proteomes" id="UP000809621"/>
    </source>
</evidence>
<dbReference type="InterPro" id="IPR050611">
    <property type="entry name" value="ABCF"/>
</dbReference>
<keyword evidence="6" id="KW-1185">Reference proteome</keyword>
<keyword evidence="3 5" id="KW-0067">ATP-binding</keyword>
<evidence type="ECO:0000256" key="2">
    <source>
        <dbReference type="ARBA" id="ARBA00022741"/>
    </source>
</evidence>
<dbReference type="PROSITE" id="PS00211">
    <property type="entry name" value="ABC_TRANSPORTER_1"/>
    <property type="match status" value="2"/>
</dbReference>
<dbReference type="CDD" id="cd03221">
    <property type="entry name" value="ABCF_EF-3"/>
    <property type="match status" value="1"/>
</dbReference>
<name>A0ABS2HDL5_9VIBR</name>
<keyword evidence="1" id="KW-0677">Repeat</keyword>
<evidence type="ECO:0000256" key="3">
    <source>
        <dbReference type="ARBA" id="ARBA00022840"/>
    </source>
</evidence>
<dbReference type="GO" id="GO:0005524">
    <property type="term" value="F:ATP binding"/>
    <property type="evidence" value="ECO:0007669"/>
    <property type="project" value="UniProtKB-KW"/>
</dbReference>
<evidence type="ECO:0000259" key="4">
    <source>
        <dbReference type="PROSITE" id="PS50893"/>
    </source>
</evidence>
<dbReference type="SUPFAM" id="SSF52540">
    <property type="entry name" value="P-loop containing nucleoside triphosphate hydrolases"/>
    <property type="match status" value="2"/>
</dbReference>
<dbReference type="InterPro" id="IPR003439">
    <property type="entry name" value="ABC_transporter-like_ATP-bd"/>
</dbReference>
<sequence length="577" mass="65153">MNTLLSAQSLALSHSSAPLFEDVSFTLSTGDKIGLIGHNGCGKSSLLKLLANHSEPSLGQLSVAKHCIVSYVEQHLPDTLRGQSVLQALCDKTDPMQEWQAERLLNELGFDPREQAMSVESCSGGQQMRLLLARAIINQPDLLLLDEPSNHLDLPSLLWLEGFLDSWKGAFVLVSHDQRVLDNTTNTSWIMRDATLYHFDLPCSEAKLALEERDRTDELRHASEQKEIDRIEKSAKRLAQWGKVYDNEDLARKAKTMMARKERLQSQQTQLTQGAPWTLRLLGDALPANRLLELNRYLVTPPESDFELFQTDLQQLKSGDRIAIMGENGSGKSSLLEQLYSQYCTQVNSVPDDPVRFHPSIKLGYYDQSLRQLRDHHSLSDALIQFASINDDDRKHALISAGFEYARHGQTVSSLSGGERARLLFIGLSLARYQLVFLDEPTNHLDMHGKQELSATLNDYLGGAMIVSHDRELIESSCNRFWVIHNKQLHEVPDADRAYELMSGGGFDQKQKHYAHDEAQLTNQSAVEGELSEEQKLERLIELEALLEADSARKPKHQKPAMQKMWRQEIDQLSAQL</sequence>
<evidence type="ECO:0000313" key="5">
    <source>
        <dbReference type="EMBL" id="MBM7035089.1"/>
    </source>
</evidence>
<comment type="caution">
    <text evidence="5">The sequence shown here is derived from an EMBL/GenBank/DDBJ whole genome shotgun (WGS) entry which is preliminary data.</text>
</comment>
<dbReference type="InterPro" id="IPR027417">
    <property type="entry name" value="P-loop_NTPase"/>
</dbReference>
<dbReference type="RefSeq" id="WP_205156721.1">
    <property type="nucleotide sequence ID" value="NZ_JAFEUM010000001.1"/>
</dbReference>
<feature type="domain" description="ABC transporter" evidence="4">
    <location>
        <begin position="289"/>
        <end position="511"/>
    </location>
</feature>
<dbReference type="InterPro" id="IPR017871">
    <property type="entry name" value="ABC_transporter-like_CS"/>
</dbReference>
<dbReference type="EMBL" id="JAFEUM010000001">
    <property type="protein sequence ID" value="MBM7035089.1"/>
    <property type="molecule type" value="Genomic_DNA"/>
</dbReference>
<keyword evidence="2" id="KW-0547">Nucleotide-binding</keyword>